<comment type="subcellular location">
    <subcellularLocation>
        <location evidence="1">Cell outer membrane</location>
    </subcellularLocation>
</comment>
<gene>
    <name evidence="10" type="ORF">ACFFIT_00375</name>
</gene>
<dbReference type="RefSeq" id="WP_385875352.1">
    <property type="nucleotide sequence ID" value="NZ_JBHLXE010000011.1"/>
</dbReference>
<evidence type="ECO:0000256" key="6">
    <source>
        <dbReference type="ARBA" id="ARBA00022927"/>
    </source>
</evidence>
<comment type="caution">
    <text evidence="10">The sequence shown here is derived from an EMBL/GenBank/DDBJ whole genome shotgun (WGS) entry which is preliminary data.</text>
</comment>
<keyword evidence="4" id="KW-1134">Transmembrane beta strand</keyword>
<dbReference type="Gene3D" id="2.40.160.50">
    <property type="entry name" value="membrane protein fhac: a member of the omp85/tpsb transporter family"/>
    <property type="match status" value="1"/>
</dbReference>
<dbReference type="PANTHER" id="PTHR34597:SF3">
    <property type="entry name" value="OUTER MEMBRANE TRANSPORTER CDIB"/>
    <property type="match status" value="1"/>
</dbReference>
<dbReference type="Pfam" id="PF03865">
    <property type="entry name" value="ShlB"/>
    <property type="match status" value="1"/>
</dbReference>
<feature type="domain" description="POTRA" evidence="9">
    <location>
        <begin position="1"/>
        <end position="47"/>
    </location>
</feature>
<sequence>MLGGIGISQLISNLQNLIIDRGYVTTRIVAPEQDLTTGVLTLKIIPGKIRDVYFEEGVKGSHAYAFLLTAMPARAGDLLDLREIEQGLENLQRLPTVQAEMEIVPTENQGESDIVIRRNQKKFWRVAVSLDNSGSKSTGTYQGSATLYVDNPFALSDLAYFSWNNDVHGKSSQGTQNLTGHYSLPFGDTLVSFTGSRYNYHQTVAGLTTDYEYSGDNNSLNLQLAHM</sequence>
<evidence type="ECO:0000256" key="2">
    <source>
        <dbReference type="ARBA" id="ARBA00009055"/>
    </source>
</evidence>
<protein>
    <submittedName>
        <fullName evidence="10">ShlB/FhaC/HecB family hemolysin secretion/activation protein</fullName>
    </submittedName>
</protein>
<dbReference type="Gene3D" id="3.10.20.310">
    <property type="entry name" value="membrane protein fhac"/>
    <property type="match status" value="1"/>
</dbReference>
<keyword evidence="7" id="KW-0472">Membrane</keyword>
<evidence type="ECO:0000313" key="10">
    <source>
        <dbReference type="EMBL" id="MFC0178568.1"/>
    </source>
</evidence>
<accession>A0ABV6C6I1</accession>
<name>A0ABV6C6I1_9GAMM</name>
<keyword evidence="11" id="KW-1185">Reference proteome</keyword>
<keyword evidence="8" id="KW-0998">Cell outer membrane</keyword>
<dbReference type="PANTHER" id="PTHR34597">
    <property type="entry name" value="SLR1661 PROTEIN"/>
    <property type="match status" value="1"/>
</dbReference>
<evidence type="ECO:0000256" key="1">
    <source>
        <dbReference type="ARBA" id="ARBA00004442"/>
    </source>
</evidence>
<evidence type="ECO:0000259" key="9">
    <source>
        <dbReference type="PROSITE" id="PS51779"/>
    </source>
</evidence>
<keyword evidence="6" id="KW-0653">Protein transport</keyword>
<evidence type="ECO:0000256" key="7">
    <source>
        <dbReference type="ARBA" id="ARBA00023136"/>
    </source>
</evidence>
<dbReference type="PROSITE" id="PS51779">
    <property type="entry name" value="POTRA"/>
    <property type="match status" value="1"/>
</dbReference>
<evidence type="ECO:0000256" key="3">
    <source>
        <dbReference type="ARBA" id="ARBA00022448"/>
    </source>
</evidence>
<evidence type="ECO:0000256" key="4">
    <source>
        <dbReference type="ARBA" id="ARBA00022452"/>
    </source>
</evidence>
<dbReference type="InterPro" id="IPR051544">
    <property type="entry name" value="TPS_OM_transporter"/>
</dbReference>
<dbReference type="InterPro" id="IPR035251">
    <property type="entry name" value="ShlB_POTRA"/>
</dbReference>
<keyword evidence="5" id="KW-0812">Transmembrane</keyword>
<feature type="non-terminal residue" evidence="10">
    <location>
        <position position="227"/>
    </location>
</feature>
<dbReference type="Proteomes" id="UP001589758">
    <property type="component" value="Unassembled WGS sequence"/>
</dbReference>
<comment type="similarity">
    <text evidence="2">Belongs to the TPS (TC 1.B.20) family.</text>
</comment>
<evidence type="ECO:0000256" key="5">
    <source>
        <dbReference type="ARBA" id="ARBA00022692"/>
    </source>
</evidence>
<dbReference type="InterPro" id="IPR013686">
    <property type="entry name" value="Polypept-transport_assoc_ShlB"/>
</dbReference>
<dbReference type="Pfam" id="PF08479">
    <property type="entry name" value="POTRA_2"/>
    <property type="match status" value="1"/>
</dbReference>
<reference evidence="10 11" key="1">
    <citation type="submission" date="2024-09" db="EMBL/GenBank/DDBJ databases">
        <authorList>
            <person name="Sun Q."/>
            <person name="Mori K."/>
        </authorList>
    </citation>
    <scope>NUCLEOTIDE SEQUENCE [LARGE SCALE GENOMIC DNA]</scope>
    <source>
        <strain evidence="10 11">CCM 8545</strain>
    </source>
</reference>
<dbReference type="InterPro" id="IPR034746">
    <property type="entry name" value="POTRA"/>
</dbReference>
<evidence type="ECO:0000256" key="8">
    <source>
        <dbReference type="ARBA" id="ARBA00023237"/>
    </source>
</evidence>
<dbReference type="Pfam" id="PF17287">
    <property type="entry name" value="POTRA_3"/>
    <property type="match status" value="1"/>
</dbReference>
<keyword evidence="3" id="KW-0813">Transport</keyword>
<evidence type="ECO:0000313" key="11">
    <source>
        <dbReference type="Proteomes" id="UP001589758"/>
    </source>
</evidence>
<dbReference type="EMBL" id="JBHLXE010000011">
    <property type="protein sequence ID" value="MFC0178568.1"/>
    <property type="molecule type" value="Genomic_DNA"/>
</dbReference>
<organism evidence="10 11">
    <name type="scientific">Thorsellia kenyensis</name>
    <dbReference type="NCBI Taxonomy" id="1549888"/>
    <lineage>
        <taxon>Bacteria</taxon>
        <taxon>Pseudomonadati</taxon>
        <taxon>Pseudomonadota</taxon>
        <taxon>Gammaproteobacteria</taxon>
        <taxon>Enterobacterales</taxon>
        <taxon>Thorselliaceae</taxon>
        <taxon>Thorsellia</taxon>
    </lineage>
</organism>
<dbReference type="InterPro" id="IPR005565">
    <property type="entry name" value="Hemolysn_activator_HlyB_C"/>
</dbReference>
<proteinExistence type="inferred from homology"/>